<name>B9ESA4_PROMM</name>
<organism evidence="1 2">
    <name type="scientific">Prochlorococcus marinus (strain MIT 9313)</name>
    <dbReference type="NCBI Taxonomy" id="74547"/>
    <lineage>
        <taxon>Bacteria</taxon>
        <taxon>Bacillati</taxon>
        <taxon>Cyanobacteriota</taxon>
        <taxon>Cyanophyceae</taxon>
        <taxon>Synechococcales</taxon>
        <taxon>Prochlorococcaceae</taxon>
        <taxon>Prochlorococcus</taxon>
    </lineage>
</organism>
<dbReference type="AlphaFoldDB" id="B9ESA4"/>
<dbReference type="EMBL" id="BX548175">
    <property type="protein sequence ID" value="CAX32243.1"/>
    <property type="molecule type" value="Genomic_DNA"/>
</dbReference>
<protein>
    <submittedName>
        <fullName evidence="1">Uncharacterized protein</fullName>
    </submittedName>
</protein>
<evidence type="ECO:0000313" key="2">
    <source>
        <dbReference type="Proteomes" id="UP000001423"/>
    </source>
</evidence>
<gene>
    <name evidence="1" type="ordered locus">PMT_2721</name>
</gene>
<dbReference type="Proteomes" id="UP000001423">
    <property type="component" value="Chromosome"/>
</dbReference>
<evidence type="ECO:0000313" key="1">
    <source>
        <dbReference type="EMBL" id="CAX32243.1"/>
    </source>
</evidence>
<dbReference type="HOGENOM" id="CLU_3139483_0_0_3"/>
<dbReference type="NCBIfam" id="NF033456">
    <property type="entry name" value="RiPP_CCRG-2"/>
    <property type="match status" value="1"/>
</dbReference>
<keyword evidence="2" id="KW-1185">Reference proteome</keyword>
<dbReference type="RefSeq" id="WP_157859863.1">
    <property type="nucleotide sequence ID" value="NC_005071.1"/>
</dbReference>
<accession>B9ESA4</accession>
<reference evidence="1 2" key="1">
    <citation type="journal article" date="2003" name="Nature">
        <title>Genome divergence in two Prochlorococcus ecotypes reflects oceanic niche differentiation.</title>
        <authorList>
            <person name="Rocap G."/>
            <person name="Larimer F.W."/>
            <person name="Lamerdin J.E."/>
            <person name="Malfatti S."/>
            <person name="Chain P."/>
            <person name="Ahlgren N.A."/>
            <person name="Arellano A."/>
            <person name="Coleman M."/>
            <person name="Hauser L."/>
            <person name="Hess W.R."/>
            <person name="Johnson Z.I."/>
            <person name="Land M.L."/>
            <person name="Lindell D."/>
            <person name="Post A.F."/>
            <person name="Regala W."/>
            <person name="Shah M."/>
            <person name="Shaw S.L."/>
            <person name="Steglich C."/>
            <person name="Sullivan M.B."/>
            <person name="Ting C.S."/>
            <person name="Tolonen A."/>
            <person name="Webb E.A."/>
            <person name="Zinser E.R."/>
            <person name="Chisholm S.W."/>
        </authorList>
    </citation>
    <scope>NUCLEOTIDE SEQUENCE [LARGE SCALE GENOMIC DNA]</scope>
    <source>
        <strain evidence="2">MIT 9313</strain>
    </source>
</reference>
<sequence>MTDNELTIEQLQGIAGGAAYVKNKLERSVQRRAIRNPKIVEITGVLVGL</sequence>
<dbReference type="OrthoDB" id="579979at2"/>
<dbReference type="KEGG" id="pmt:PMT_2721"/>
<proteinExistence type="predicted"/>